<evidence type="ECO:0000256" key="1">
    <source>
        <dbReference type="ARBA" id="ARBA00009981"/>
    </source>
</evidence>
<comment type="similarity">
    <text evidence="1">Belongs to the phD/YefM antitoxin family.</text>
</comment>
<dbReference type="Proteomes" id="UP001107961">
    <property type="component" value="Unassembled WGS sequence"/>
</dbReference>
<dbReference type="InterPro" id="IPR036165">
    <property type="entry name" value="YefM-like_sf"/>
</dbReference>
<comment type="caution">
    <text evidence="2">The sequence shown here is derived from an EMBL/GenBank/DDBJ whole genome shotgun (WGS) entry which is preliminary data.</text>
</comment>
<evidence type="ECO:0000313" key="2">
    <source>
        <dbReference type="EMBL" id="MCE7507658.1"/>
    </source>
</evidence>
<dbReference type="AlphaFoldDB" id="A0A9Q3ZBI5"/>
<reference evidence="2" key="1">
    <citation type="submission" date="2022-01" db="EMBL/GenBank/DDBJ databases">
        <authorList>
            <person name="Karlyshev A.V."/>
            <person name="Jaspars M."/>
        </authorList>
    </citation>
    <scope>NUCLEOTIDE SEQUENCE</scope>
    <source>
        <strain evidence="2">AGSA3-2</strain>
    </source>
</reference>
<dbReference type="RefSeq" id="WP_063140810.1">
    <property type="nucleotide sequence ID" value="NZ_CBDDTQ010000001.1"/>
</dbReference>
<protein>
    <submittedName>
        <fullName evidence="2">Type II toxin-antitoxin system Phd/YefM family antitoxin</fullName>
    </submittedName>
</protein>
<evidence type="ECO:0000313" key="3">
    <source>
        <dbReference type="Proteomes" id="UP001107961"/>
    </source>
</evidence>
<keyword evidence="3" id="KW-1185">Reference proteome</keyword>
<dbReference type="KEGG" id="axe:P40_08070"/>
<organism evidence="2 3">
    <name type="scientific">Alloalcanivorax xenomutans</name>
    <dbReference type="NCBI Taxonomy" id="1094342"/>
    <lineage>
        <taxon>Bacteria</taxon>
        <taxon>Pseudomonadati</taxon>
        <taxon>Pseudomonadota</taxon>
        <taxon>Gammaproteobacteria</taxon>
        <taxon>Oceanospirillales</taxon>
        <taxon>Alcanivoracaceae</taxon>
        <taxon>Alloalcanivorax</taxon>
    </lineage>
</organism>
<proteinExistence type="inferred from homology"/>
<dbReference type="GeneID" id="94686378"/>
<accession>A0A9Q3ZBI5</accession>
<name>A0A9Q3ZBI5_9GAMM</name>
<gene>
    <name evidence="2" type="ORF">LZG35_03330</name>
</gene>
<dbReference type="EMBL" id="JAJVKT010000003">
    <property type="protein sequence ID" value="MCE7507658.1"/>
    <property type="molecule type" value="Genomic_DNA"/>
</dbReference>
<dbReference type="SUPFAM" id="SSF143120">
    <property type="entry name" value="YefM-like"/>
    <property type="match status" value="1"/>
</dbReference>
<sequence length="75" mass="8490">MKINMHEAKSQLSKLGEKAWKGERIIIARAGKPYLDLVPHQEEPRRPGRYKGQIVIAEDFDDTPEEIIAAFEGDG</sequence>